<feature type="signal peptide" evidence="1">
    <location>
        <begin position="1"/>
        <end position="17"/>
    </location>
</feature>
<protein>
    <submittedName>
        <fullName evidence="4">SCP domain-containing protein</fullName>
    </submittedName>
</protein>
<dbReference type="InterPro" id="IPR014044">
    <property type="entry name" value="CAP_dom"/>
</dbReference>
<evidence type="ECO:0000256" key="1">
    <source>
        <dbReference type="SAM" id="SignalP"/>
    </source>
</evidence>
<feature type="domain" description="SCP" evidence="2">
    <location>
        <begin position="30"/>
        <end position="169"/>
    </location>
</feature>
<evidence type="ECO:0000313" key="4">
    <source>
        <dbReference type="WBParaSite" id="TMUE_3000011469.1"/>
    </source>
</evidence>
<organism evidence="3 4">
    <name type="scientific">Trichuris muris</name>
    <name type="common">Mouse whipworm</name>
    <dbReference type="NCBI Taxonomy" id="70415"/>
    <lineage>
        <taxon>Eukaryota</taxon>
        <taxon>Metazoa</taxon>
        <taxon>Ecdysozoa</taxon>
        <taxon>Nematoda</taxon>
        <taxon>Enoplea</taxon>
        <taxon>Dorylaimia</taxon>
        <taxon>Trichinellida</taxon>
        <taxon>Trichuridae</taxon>
        <taxon>Trichuris</taxon>
    </lineage>
</organism>
<keyword evidence="3" id="KW-1185">Reference proteome</keyword>
<evidence type="ECO:0000259" key="2">
    <source>
        <dbReference type="SMART" id="SM00198"/>
    </source>
</evidence>
<evidence type="ECO:0000313" key="3">
    <source>
        <dbReference type="Proteomes" id="UP000046395"/>
    </source>
</evidence>
<dbReference type="InterPro" id="IPR035940">
    <property type="entry name" value="CAP_sf"/>
</dbReference>
<dbReference type="WBParaSite" id="TMUE_3000011469.1">
    <property type="protein sequence ID" value="TMUE_3000011469.1"/>
    <property type="gene ID" value="WBGene00288874"/>
</dbReference>
<reference evidence="4" key="1">
    <citation type="submission" date="2019-12" db="UniProtKB">
        <authorList>
            <consortium name="WormBaseParasite"/>
        </authorList>
    </citation>
    <scope>IDENTIFICATION</scope>
</reference>
<dbReference type="AlphaFoldDB" id="A0A5S6QWJ2"/>
<keyword evidence="1" id="KW-0732">Signal</keyword>
<dbReference type="Proteomes" id="UP000046395">
    <property type="component" value="Unassembled WGS sequence"/>
</dbReference>
<dbReference type="Gene3D" id="3.40.33.10">
    <property type="entry name" value="CAP"/>
    <property type="match status" value="1"/>
</dbReference>
<feature type="chain" id="PRO_5024362317" evidence="1">
    <location>
        <begin position="18"/>
        <end position="313"/>
    </location>
</feature>
<proteinExistence type="predicted"/>
<sequence>MLSHLLLLFALVNSASTIKKRAVSLEVSDEQKKSIRTELNKYRAAKGGGNMYCLSEWSPELEEVAAKLALECSAEPFVTDKRAGTIFVVTETTDIAKFIAELGNMENKYDHGNNACNPANDSACDNYKRFVWWEGGKFACRFSICKAPPNHVSSMLTCVFEKEPGADQPFAKGTACHFCGRDAQCVDDLCCPGDKEDPPQTDQARCGRRPTDLIPLYRMVHQVHKDTVLTSQDRIDQLKNKNYEDQGILGYSNLIIDSYTAAKIVKVFPSNDGYVRSALLETEDGRHLLWDINRISIVEGAALKRKMPVLRPA</sequence>
<dbReference type="SUPFAM" id="SSF55797">
    <property type="entry name" value="PR-1-like"/>
    <property type="match status" value="1"/>
</dbReference>
<accession>A0A5S6QWJ2</accession>
<dbReference type="SMART" id="SM00198">
    <property type="entry name" value="SCP"/>
    <property type="match status" value="1"/>
</dbReference>
<name>A0A5S6QWJ2_TRIMR</name>